<dbReference type="SUPFAM" id="SSF55729">
    <property type="entry name" value="Acyl-CoA N-acyltransferases (Nat)"/>
    <property type="match status" value="1"/>
</dbReference>
<dbReference type="GO" id="GO:0016747">
    <property type="term" value="F:acyltransferase activity, transferring groups other than amino-acyl groups"/>
    <property type="evidence" value="ECO:0007669"/>
    <property type="project" value="InterPro"/>
</dbReference>
<evidence type="ECO:0000259" key="1">
    <source>
        <dbReference type="PROSITE" id="PS51186"/>
    </source>
</evidence>
<evidence type="ECO:0000313" key="3">
    <source>
        <dbReference type="Proteomes" id="UP000178912"/>
    </source>
</evidence>
<reference evidence="3" key="1">
    <citation type="submission" date="2016-03" db="EMBL/GenBank/DDBJ databases">
        <authorList>
            <person name="Guldener U."/>
        </authorList>
    </citation>
    <scope>NUCLEOTIDE SEQUENCE [LARGE SCALE GENOMIC DNA]</scope>
    <source>
        <strain evidence="3">04CH-RAC-A.6.1</strain>
    </source>
</reference>
<dbReference type="EMBL" id="FJUX01000009">
    <property type="protein sequence ID" value="CZS91740.1"/>
    <property type="molecule type" value="Genomic_DNA"/>
</dbReference>
<accession>A0A1E1K1J1</accession>
<dbReference type="AlphaFoldDB" id="A0A1E1K1J1"/>
<dbReference type="Gene3D" id="3.40.630.30">
    <property type="match status" value="1"/>
</dbReference>
<dbReference type="InterPro" id="IPR000182">
    <property type="entry name" value="GNAT_dom"/>
</dbReference>
<organism evidence="2 3">
    <name type="scientific">Rhynchosporium agropyri</name>
    <dbReference type="NCBI Taxonomy" id="914238"/>
    <lineage>
        <taxon>Eukaryota</taxon>
        <taxon>Fungi</taxon>
        <taxon>Dikarya</taxon>
        <taxon>Ascomycota</taxon>
        <taxon>Pezizomycotina</taxon>
        <taxon>Leotiomycetes</taxon>
        <taxon>Helotiales</taxon>
        <taxon>Ploettnerulaceae</taxon>
        <taxon>Rhynchosporium</taxon>
    </lineage>
</organism>
<dbReference type="Proteomes" id="UP000178912">
    <property type="component" value="Unassembled WGS sequence"/>
</dbReference>
<name>A0A1E1K1J1_9HELO</name>
<dbReference type="OrthoDB" id="3512591at2759"/>
<proteinExistence type="predicted"/>
<protein>
    <recommendedName>
        <fullName evidence="1">N-acetyltransferase domain-containing protein</fullName>
    </recommendedName>
</protein>
<gene>
    <name evidence="2" type="ORF">RAG0_02265</name>
</gene>
<dbReference type="InterPro" id="IPR016181">
    <property type="entry name" value="Acyl_CoA_acyltransferase"/>
</dbReference>
<evidence type="ECO:0000313" key="2">
    <source>
        <dbReference type="EMBL" id="CZS91740.1"/>
    </source>
</evidence>
<sequence>MIPINITTARGFLIRNVRPHEYEAYGSINELVGSPESWRNDFVNWANTGATQLFIIRRGASGQNSGLLAVAEGTVMGFIRIVNTVRHDVSFRVHPQFRGQGVMKEALNSTFSYVLTNVANYRLWVETRSDNYPVIHIMNNVFRLRGQLNHFGGGGVFWQFGWVEWTAPR</sequence>
<feature type="domain" description="N-acetyltransferase" evidence="1">
    <location>
        <begin position="12"/>
        <end position="168"/>
    </location>
</feature>
<dbReference type="Pfam" id="PF13302">
    <property type="entry name" value="Acetyltransf_3"/>
    <property type="match status" value="1"/>
</dbReference>
<keyword evidence="3" id="KW-1185">Reference proteome</keyword>
<dbReference type="PROSITE" id="PS51186">
    <property type="entry name" value="GNAT"/>
    <property type="match status" value="1"/>
</dbReference>